<organism evidence="1 2">
    <name type="scientific">Taxus chinensis</name>
    <name type="common">Chinese yew</name>
    <name type="synonym">Taxus wallichiana var. chinensis</name>
    <dbReference type="NCBI Taxonomy" id="29808"/>
    <lineage>
        <taxon>Eukaryota</taxon>
        <taxon>Viridiplantae</taxon>
        <taxon>Streptophyta</taxon>
        <taxon>Embryophyta</taxon>
        <taxon>Tracheophyta</taxon>
        <taxon>Spermatophyta</taxon>
        <taxon>Pinopsida</taxon>
        <taxon>Pinidae</taxon>
        <taxon>Conifers II</taxon>
        <taxon>Cupressales</taxon>
        <taxon>Taxaceae</taxon>
        <taxon>Taxus</taxon>
    </lineage>
</organism>
<gene>
    <name evidence="1" type="ORF">KI387_024167</name>
</gene>
<sequence>TVATVAISFAVRALDCPAVEDPWKLIAGAVRGEVESRPARLAKLIVVRIAWKS</sequence>
<comment type="caution">
    <text evidence="1">The sequence shown here is derived from an EMBL/GenBank/DDBJ whole genome shotgun (WGS) entry which is preliminary data.</text>
</comment>
<feature type="non-terminal residue" evidence="1">
    <location>
        <position position="1"/>
    </location>
</feature>
<proteinExistence type="predicted"/>
<dbReference type="EMBL" id="JAHRHJ020000005">
    <property type="protein sequence ID" value="KAH9315540.1"/>
    <property type="molecule type" value="Genomic_DNA"/>
</dbReference>
<name>A0AA38G519_TAXCH</name>
<keyword evidence="2" id="KW-1185">Reference proteome</keyword>
<dbReference type="Proteomes" id="UP000824469">
    <property type="component" value="Unassembled WGS sequence"/>
</dbReference>
<accession>A0AA38G519</accession>
<reference evidence="1 2" key="1">
    <citation type="journal article" date="2021" name="Nat. Plants">
        <title>The Taxus genome provides insights into paclitaxel biosynthesis.</title>
        <authorList>
            <person name="Xiong X."/>
            <person name="Gou J."/>
            <person name="Liao Q."/>
            <person name="Li Y."/>
            <person name="Zhou Q."/>
            <person name="Bi G."/>
            <person name="Li C."/>
            <person name="Du R."/>
            <person name="Wang X."/>
            <person name="Sun T."/>
            <person name="Guo L."/>
            <person name="Liang H."/>
            <person name="Lu P."/>
            <person name="Wu Y."/>
            <person name="Zhang Z."/>
            <person name="Ro D.K."/>
            <person name="Shang Y."/>
            <person name="Huang S."/>
            <person name="Yan J."/>
        </authorList>
    </citation>
    <scope>NUCLEOTIDE SEQUENCE [LARGE SCALE GENOMIC DNA]</scope>
    <source>
        <strain evidence="1">Ta-2019</strain>
    </source>
</reference>
<evidence type="ECO:0000313" key="1">
    <source>
        <dbReference type="EMBL" id="KAH9315540.1"/>
    </source>
</evidence>
<evidence type="ECO:0000313" key="2">
    <source>
        <dbReference type="Proteomes" id="UP000824469"/>
    </source>
</evidence>
<dbReference type="AlphaFoldDB" id="A0AA38G519"/>
<protein>
    <submittedName>
        <fullName evidence="1">Uncharacterized protein</fullName>
    </submittedName>
</protein>